<proteinExistence type="predicted"/>
<sequence>QRDICTLPLRPVSQRSPGGRERTIGKVGVLYGQWHHGKSAVTTTPPSSVA</sequence>
<feature type="non-terminal residue" evidence="2">
    <location>
        <position position="1"/>
    </location>
</feature>
<protein>
    <submittedName>
        <fullName evidence="2">Uncharacterized protein</fullName>
    </submittedName>
</protein>
<name>A0ABU7DXI9_9TELE</name>
<evidence type="ECO:0000313" key="2">
    <source>
        <dbReference type="EMBL" id="MED6279350.1"/>
    </source>
</evidence>
<dbReference type="Proteomes" id="UP001352852">
    <property type="component" value="Unassembled WGS sequence"/>
</dbReference>
<dbReference type="EMBL" id="JAHUTJ010040330">
    <property type="protein sequence ID" value="MED6279350.1"/>
    <property type="molecule type" value="Genomic_DNA"/>
</dbReference>
<keyword evidence="3" id="KW-1185">Reference proteome</keyword>
<evidence type="ECO:0000256" key="1">
    <source>
        <dbReference type="SAM" id="MobiDB-lite"/>
    </source>
</evidence>
<reference evidence="2 3" key="1">
    <citation type="submission" date="2021-06" db="EMBL/GenBank/DDBJ databases">
        <authorList>
            <person name="Palmer J.M."/>
        </authorList>
    </citation>
    <scope>NUCLEOTIDE SEQUENCE [LARGE SCALE GENOMIC DNA]</scope>
    <source>
        <strain evidence="2 3">CL_MEX2019</strain>
        <tissue evidence="2">Muscle</tissue>
    </source>
</reference>
<gene>
    <name evidence="2" type="ORF">CHARACLAT_033568</name>
</gene>
<organism evidence="2 3">
    <name type="scientific">Characodon lateralis</name>
    <dbReference type="NCBI Taxonomy" id="208331"/>
    <lineage>
        <taxon>Eukaryota</taxon>
        <taxon>Metazoa</taxon>
        <taxon>Chordata</taxon>
        <taxon>Craniata</taxon>
        <taxon>Vertebrata</taxon>
        <taxon>Euteleostomi</taxon>
        <taxon>Actinopterygii</taxon>
        <taxon>Neopterygii</taxon>
        <taxon>Teleostei</taxon>
        <taxon>Neoteleostei</taxon>
        <taxon>Acanthomorphata</taxon>
        <taxon>Ovalentaria</taxon>
        <taxon>Atherinomorphae</taxon>
        <taxon>Cyprinodontiformes</taxon>
        <taxon>Goodeidae</taxon>
        <taxon>Characodon</taxon>
    </lineage>
</organism>
<feature type="region of interest" description="Disordered" evidence="1">
    <location>
        <begin position="1"/>
        <end position="21"/>
    </location>
</feature>
<evidence type="ECO:0000313" key="3">
    <source>
        <dbReference type="Proteomes" id="UP001352852"/>
    </source>
</evidence>
<comment type="caution">
    <text evidence="2">The sequence shown here is derived from an EMBL/GenBank/DDBJ whole genome shotgun (WGS) entry which is preliminary data.</text>
</comment>
<accession>A0ABU7DXI9</accession>